<dbReference type="InterPro" id="IPR022346">
    <property type="entry name" value="T2SS_GspH"/>
</dbReference>
<accession>A0ABT0SFV1</accession>
<evidence type="ECO:0000256" key="6">
    <source>
        <dbReference type="ARBA" id="ARBA00022692"/>
    </source>
</evidence>
<evidence type="ECO:0000256" key="9">
    <source>
        <dbReference type="ARBA" id="ARBA00025772"/>
    </source>
</evidence>
<sequence length="187" mass="19749">MPRTPCAHPMHRRTATGGVTLVEAALCLALLSIVAAVALPALGTLIERQRTVSAGHMLLTRLALARMTAITRGAPAVLCPSTDGVRCGDSSDWSGGWLLFLDPDGNRRPDQADDIVRAENAPPRHPLRLVGSSGRKQARYLPDGRSPGSNLTVAICNRKGELLGSIIVNNAGRARSERPARPAPCPG</sequence>
<feature type="region of interest" description="Disordered" evidence="11">
    <location>
        <begin position="124"/>
        <end position="145"/>
    </location>
</feature>
<evidence type="ECO:0000259" key="13">
    <source>
        <dbReference type="Pfam" id="PF12019"/>
    </source>
</evidence>
<organism evidence="14 15">
    <name type="scientific">Stenotrophomonas mori</name>
    <dbReference type="NCBI Taxonomy" id="2871096"/>
    <lineage>
        <taxon>Bacteria</taxon>
        <taxon>Pseudomonadati</taxon>
        <taxon>Pseudomonadota</taxon>
        <taxon>Gammaproteobacteria</taxon>
        <taxon>Lysobacterales</taxon>
        <taxon>Lysobacteraceae</taxon>
        <taxon>Stenotrophomonas</taxon>
    </lineage>
</organism>
<evidence type="ECO:0000256" key="4">
    <source>
        <dbReference type="ARBA" id="ARBA00022481"/>
    </source>
</evidence>
<protein>
    <recommendedName>
        <fullName evidence="2">Type II secretion system protein H</fullName>
    </recommendedName>
    <alternativeName>
        <fullName evidence="10">General secretion pathway protein H</fullName>
    </alternativeName>
</protein>
<evidence type="ECO:0000256" key="10">
    <source>
        <dbReference type="ARBA" id="ARBA00030775"/>
    </source>
</evidence>
<keyword evidence="7 12" id="KW-1133">Transmembrane helix</keyword>
<keyword evidence="6 12" id="KW-0812">Transmembrane</keyword>
<keyword evidence="3" id="KW-1003">Cell membrane</keyword>
<keyword evidence="8 12" id="KW-0472">Membrane</keyword>
<evidence type="ECO:0000256" key="5">
    <source>
        <dbReference type="ARBA" id="ARBA00022519"/>
    </source>
</evidence>
<evidence type="ECO:0000313" key="14">
    <source>
        <dbReference type="EMBL" id="MCL7714190.1"/>
    </source>
</evidence>
<dbReference type="Gene3D" id="3.55.40.10">
    <property type="entry name" value="minor pseudopilin epsh domain"/>
    <property type="match status" value="1"/>
</dbReference>
<evidence type="ECO:0000313" key="15">
    <source>
        <dbReference type="Proteomes" id="UP001431235"/>
    </source>
</evidence>
<reference evidence="14 15" key="1">
    <citation type="submission" date="2021-08" db="EMBL/GenBank/DDBJ databases">
        <title>Novel members of of the genus Stenotrophomonas from differernt environment.</title>
        <authorList>
            <person name="Deng Y."/>
        </authorList>
    </citation>
    <scope>NUCLEOTIDE SEQUENCE [LARGE SCALE GENOMIC DNA]</scope>
    <source>
        <strain evidence="14 15">CPCC 101365</strain>
    </source>
</reference>
<dbReference type="Proteomes" id="UP001431235">
    <property type="component" value="Unassembled WGS sequence"/>
</dbReference>
<evidence type="ECO:0000256" key="1">
    <source>
        <dbReference type="ARBA" id="ARBA00004377"/>
    </source>
</evidence>
<comment type="similarity">
    <text evidence="9">Belongs to the GSP H family.</text>
</comment>
<dbReference type="Pfam" id="PF12019">
    <property type="entry name" value="GspH"/>
    <property type="match status" value="1"/>
</dbReference>
<keyword evidence="5" id="KW-0997">Cell inner membrane</keyword>
<keyword evidence="15" id="KW-1185">Reference proteome</keyword>
<evidence type="ECO:0000256" key="8">
    <source>
        <dbReference type="ARBA" id="ARBA00023136"/>
    </source>
</evidence>
<evidence type="ECO:0000256" key="7">
    <source>
        <dbReference type="ARBA" id="ARBA00022989"/>
    </source>
</evidence>
<dbReference type="SUPFAM" id="SSF54523">
    <property type="entry name" value="Pili subunits"/>
    <property type="match status" value="1"/>
</dbReference>
<evidence type="ECO:0000256" key="2">
    <source>
        <dbReference type="ARBA" id="ARBA00021549"/>
    </source>
</evidence>
<evidence type="ECO:0000256" key="12">
    <source>
        <dbReference type="SAM" id="Phobius"/>
    </source>
</evidence>
<proteinExistence type="inferred from homology"/>
<feature type="domain" description="General secretion pathway GspH" evidence="13">
    <location>
        <begin position="58"/>
        <end position="172"/>
    </location>
</feature>
<dbReference type="RefSeq" id="WP_250062816.1">
    <property type="nucleotide sequence ID" value="NZ_JAIKTS010000001.1"/>
</dbReference>
<evidence type="ECO:0000256" key="3">
    <source>
        <dbReference type="ARBA" id="ARBA00022475"/>
    </source>
</evidence>
<dbReference type="EMBL" id="JAIKTS010000001">
    <property type="protein sequence ID" value="MCL7714190.1"/>
    <property type="molecule type" value="Genomic_DNA"/>
</dbReference>
<comment type="subcellular location">
    <subcellularLocation>
        <location evidence="1">Cell inner membrane</location>
        <topology evidence="1">Single-pass membrane protein</topology>
    </subcellularLocation>
</comment>
<dbReference type="InterPro" id="IPR045584">
    <property type="entry name" value="Pilin-like"/>
</dbReference>
<name>A0ABT0SFV1_9GAMM</name>
<evidence type="ECO:0000256" key="11">
    <source>
        <dbReference type="SAM" id="MobiDB-lite"/>
    </source>
</evidence>
<comment type="caution">
    <text evidence="14">The sequence shown here is derived from an EMBL/GenBank/DDBJ whole genome shotgun (WGS) entry which is preliminary data.</text>
</comment>
<feature type="transmembrane region" description="Helical" evidence="12">
    <location>
        <begin position="21"/>
        <end position="43"/>
    </location>
</feature>
<gene>
    <name evidence="14" type="ORF">K5L01_05940</name>
</gene>
<keyword evidence="4" id="KW-0488">Methylation</keyword>